<dbReference type="InterPro" id="IPR016024">
    <property type="entry name" value="ARM-type_fold"/>
</dbReference>
<dbReference type="InterPro" id="IPR011989">
    <property type="entry name" value="ARM-like"/>
</dbReference>
<dbReference type="Gene3D" id="1.25.10.10">
    <property type="entry name" value="Leucine-rich Repeat Variant"/>
    <property type="match status" value="2"/>
</dbReference>
<dbReference type="AlphaFoldDB" id="A0A956NF84"/>
<evidence type="ECO:0000313" key="3">
    <source>
        <dbReference type="Proteomes" id="UP000739538"/>
    </source>
</evidence>
<feature type="signal peptide" evidence="1">
    <location>
        <begin position="1"/>
        <end position="32"/>
    </location>
</feature>
<keyword evidence="1" id="KW-0732">Signal</keyword>
<dbReference type="SUPFAM" id="SSF50242">
    <property type="entry name" value="TIMP-like"/>
    <property type="match status" value="1"/>
</dbReference>
<accession>A0A956NF84</accession>
<comment type="caution">
    <text evidence="2">The sequence shown here is derived from an EMBL/GenBank/DDBJ whole genome shotgun (WGS) entry which is preliminary data.</text>
</comment>
<dbReference type="Proteomes" id="UP000739538">
    <property type="component" value="Unassembled WGS sequence"/>
</dbReference>
<reference evidence="2" key="1">
    <citation type="submission" date="2020-04" db="EMBL/GenBank/DDBJ databases">
        <authorList>
            <person name="Zhang T."/>
        </authorList>
    </citation>
    <scope>NUCLEOTIDE SEQUENCE</scope>
    <source>
        <strain evidence="2">HKST-UBA02</strain>
    </source>
</reference>
<gene>
    <name evidence="2" type="ORF">KDA27_11135</name>
</gene>
<dbReference type="EMBL" id="JAGQHS010000050">
    <property type="protein sequence ID" value="MCA9756345.1"/>
    <property type="molecule type" value="Genomic_DNA"/>
</dbReference>
<proteinExistence type="predicted"/>
<protein>
    <submittedName>
        <fullName evidence="2">HEAT repeat domain-containing protein</fullName>
    </submittedName>
</protein>
<feature type="chain" id="PRO_5036894541" evidence="1">
    <location>
        <begin position="33"/>
        <end position="528"/>
    </location>
</feature>
<dbReference type="PROSITE" id="PS51257">
    <property type="entry name" value="PROKAR_LIPOPROTEIN"/>
    <property type="match status" value="1"/>
</dbReference>
<name>A0A956NF84_UNCEI</name>
<sequence>MSHPSRRVSRASILLCVALLCALVPVTGQAVACSCAGIPGPDTAAIFADAVFSGTVLDEGSVGERGGGGRKQRLGTGYRVFGVLVADVWKGAIPDTVFVRTAEQESACGYPVREGGKYLLFARGEGDELRTGLCSGNARLGELRDAWATLGPPPPDTSPEAADTHFVRSILTASESPNPSKLRVRSVEGLGEVVRLGPDAMRAEVAERLVELATDSDPSVRERALGALSRPLGEGLVSFDVVDRALRDPVDRVRVSAMRLVTHHDPDTERVLNVLEAALGDPSVSIRRGAVGLLGSPRPPHAIDLEVWLPRSRDLLLRALHDPVSAVQVTALSAVAECELPGPESLLDSVMAFLDAPEPYVRQTAFGAAAELATDSSDIFAIFGRATTDIDRDVRVAAVRGLGSYVRRTPSRSEEVLGVLEDFAQDSEPRVALAVVRTIGQLPPSPDVCAAIIRLLETDRGAFRRGFFFADPAWRAGVLELGPRMCALEYVEEFLLGVIEDDDDAPAAEYARDALDRYERERGSDSDR</sequence>
<reference evidence="2" key="2">
    <citation type="journal article" date="2021" name="Microbiome">
        <title>Successional dynamics and alternative stable states in a saline activated sludge microbial community over 9 years.</title>
        <authorList>
            <person name="Wang Y."/>
            <person name="Ye J."/>
            <person name="Ju F."/>
            <person name="Liu L."/>
            <person name="Boyd J.A."/>
            <person name="Deng Y."/>
            <person name="Parks D.H."/>
            <person name="Jiang X."/>
            <person name="Yin X."/>
            <person name="Woodcroft B.J."/>
            <person name="Tyson G.W."/>
            <person name="Hugenholtz P."/>
            <person name="Polz M.F."/>
            <person name="Zhang T."/>
        </authorList>
    </citation>
    <scope>NUCLEOTIDE SEQUENCE</scope>
    <source>
        <strain evidence="2">HKST-UBA02</strain>
    </source>
</reference>
<dbReference type="SUPFAM" id="SSF48371">
    <property type="entry name" value="ARM repeat"/>
    <property type="match status" value="1"/>
</dbReference>
<dbReference type="InterPro" id="IPR008993">
    <property type="entry name" value="TIMP-like_OB-fold"/>
</dbReference>
<evidence type="ECO:0000256" key="1">
    <source>
        <dbReference type="SAM" id="SignalP"/>
    </source>
</evidence>
<dbReference type="Pfam" id="PF13646">
    <property type="entry name" value="HEAT_2"/>
    <property type="match status" value="1"/>
</dbReference>
<organism evidence="2 3">
    <name type="scientific">Eiseniibacteriota bacterium</name>
    <dbReference type="NCBI Taxonomy" id="2212470"/>
    <lineage>
        <taxon>Bacteria</taxon>
        <taxon>Candidatus Eiseniibacteriota</taxon>
    </lineage>
</organism>
<dbReference type="Gene3D" id="2.40.50.120">
    <property type="match status" value="1"/>
</dbReference>
<evidence type="ECO:0000313" key="2">
    <source>
        <dbReference type="EMBL" id="MCA9756345.1"/>
    </source>
</evidence>